<dbReference type="InterPro" id="IPR050659">
    <property type="entry name" value="Peptidase_M24B"/>
</dbReference>
<dbReference type="InterPro" id="IPR000994">
    <property type="entry name" value="Pept_M24"/>
</dbReference>
<reference evidence="4" key="1">
    <citation type="submission" date="2016-04" db="EMBL/GenBank/DDBJ databases">
        <title>Draft genome sequence of Paludibacter jiangxiensis strain NM7.</title>
        <authorList>
            <person name="Qiu Y."/>
            <person name="Matsuura N."/>
            <person name="Ohashi A."/>
            <person name="Tourlousse M.D."/>
            <person name="Sekiguchi Y."/>
        </authorList>
    </citation>
    <scope>NUCLEOTIDE SEQUENCE [LARGE SCALE GENOMIC DNA]</scope>
    <source>
        <strain evidence="4">NM7</strain>
    </source>
</reference>
<dbReference type="RefSeq" id="WP_068704961.1">
    <property type="nucleotide sequence ID" value="NZ_BDCR01000004.1"/>
</dbReference>
<organism evidence="3 4">
    <name type="scientific">Paludibacter jiangxiensis</name>
    <dbReference type="NCBI Taxonomy" id="681398"/>
    <lineage>
        <taxon>Bacteria</taxon>
        <taxon>Pseudomonadati</taxon>
        <taxon>Bacteroidota</taxon>
        <taxon>Bacteroidia</taxon>
        <taxon>Bacteroidales</taxon>
        <taxon>Paludibacteraceae</taxon>
        <taxon>Paludibacter</taxon>
    </lineage>
</organism>
<feature type="domain" description="Creatinase N-terminal" evidence="2">
    <location>
        <begin position="13"/>
        <end position="131"/>
    </location>
</feature>
<sequence>MFTEEILPELNNRWKAIQKEMAKKGADACLIAGNVNLFYVADRVYSGYCYLPVKGAPCFFVKRPVALKGENVYYVRKPEQIAEILLRKGMALPHTLMLELDELPYNEIVRLQSVFIPEQTLNATATLRKVRSEKSAYETALLRHSGQLHAACYAEVPRLYRPGMTDIDFSIEIERLFRKKGALGHIRVFGQSMEIFMGSVIAGDNAINPSPYDFALGGGGLHNSLPVGVNGTIPEPGTTIMVDMGGTFTGYISDMTRVFSIGKVAPLAYEAHQTALEIQSDIEANAKPGIAACDLYNAAIEKVKKRNLLPYFMGYNQQAGFIGHGLGIELNESPVLAPRSKDVLKAGHTFALEPKFVIPGTGAVGIENTFVVNENGIEKLTVLNEEIVEL</sequence>
<dbReference type="PANTHER" id="PTHR46112">
    <property type="entry name" value="AMINOPEPTIDASE"/>
    <property type="match status" value="1"/>
</dbReference>
<dbReference type="PANTHER" id="PTHR46112:SF2">
    <property type="entry name" value="XAA-PRO AMINOPEPTIDASE P-RELATED"/>
    <property type="match status" value="1"/>
</dbReference>
<keyword evidence="3" id="KW-0645">Protease</keyword>
<dbReference type="Pfam" id="PF00557">
    <property type="entry name" value="Peptidase_M24"/>
    <property type="match status" value="1"/>
</dbReference>
<dbReference type="STRING" id="681398.PJIAN_4132"/>
<keyword evidence="3" id="KW-0378">Hydrolase</keyword>
<evidence type="ECO:0000259" key="1">
    <source>
        <dbReference type="Pfam" id="PF00557"/>
    </source>
</evidence>
<accession>A0A161M5F5</accession>
<dbReference type="InterPro" id="IPR036005">
    <property type="entry name" value="Creatinase/aminopeptidase-like"/>
</dbReference>
<dbReference type="InterPro" id="IPR029149">
    <property type="entry name" value="Creatin/AminoP/Spt16_N"/>
</dbReference>
<dbReference type="Proteomes" id="UP000076586">
    <property type="component" value="Unassembled WGS sequence"/>
</dbReference>
<name>A0A161M5F5_9BACT</name>
<dbReference type="Gene3D" id="3.90.230.10">
    <property type="entry name" value="Creatinase/methionine aminopeptidase superfamily"/>
    <property type="match status" value="1"/>
</dbReference>
<protein>
    <submittedName>
        <fullName evidence="3">Xaa-Pro aminopeptidase</fullName>
    </submittedName>
</protein>
<dbReference type="OrthoDB" id="9806388at2"/>
<evidence type="ECO:0000259" key="2">
    <source>
        <dbReference type="Pfam" id="PF01321"/>
    </source>
</evidence>
<dbReference type="CDD" id="cd01066">
    <property type="entry name" value="APP_MetAP"/>
    <property type="match status" value="1"/>
</dbReference>
<dbReference type="SUPFAM" id="SSF53092">
    <property type="entry name" value="Creatinase/prolidase N-terminal domain"/>
    <property type="match status" value="1"/>
</dbReference>
<dbReference type="AlphaFoldDB" id="A0A161M5F5"/>
<feature type="domain" description="Peptidase M24" evidence="1">
    <location>
        <begin position="141"/>
        <end position="374"/>
    </location>
</feature>
<dbReference type="InterPro" id="IPR000587">
    <property type="entry name" value="Creatinase_N"/>
</dbReference>
<dbReference type="Pfam" id="PF01321">
    <property type="entry name" value="Creatinase_N"/>
    <property type="match status" value="1"/>
</dbReference>
<reference evidence="4" key="2">
    <citation type="journal article" date="2017" name="Genome Announc.">
        <title>Draft genome sequence of Paludibacter jiangxiensis NM7(T), a propionate-producing fermentative bacterium.</title>
        <authorList>
            <person name="Qiu Y.-L."/>
            <person name="Tourlousse D.M."/>
            <person name="Matsuura N."/>
            <person name="Ohashi A."/>
            <person name="Sekiguchi Y."/>
        </authorList>
    </citation>
    <scope>NUCLEOTIDE SEQUENCE [LARGE SCALE GENOMIC DNA]</scope>
    <source>
        <strain evidence="4">NM7</strain>
    </source>
</reference>
<keyword evidence="4" id="KW-1185">Reference proteome</keyword>
<gene>
    <name evidence="3" type="ORF">PJIAN_4132</name>
</gene>
<dbReference type="EMBL" id="BDCR01000004">
    <property type="protein sequence ID" value="GAT63593.1"/>
    <property type="molecule type" value="Genomic_DNA"/>
</dbReference>
<dbReference type="SUPFAM" id="SSF55920">
    <property type="entry name" value="Creatinase/aminopeptidase"/>
    <property type="match status" value="1"/>
</dbReference>
<evidence type="ECO:0000313" key="3">
    <source>
        <dbReference type="EMBL" id="GAT63593.1"/>
    </source>
</evidence>
<comment type="caution">
    <text evidence="3">The sequence shown here is derived from an EMBL/GenBank/DDBJ whole genome shotgun (WGS) entry which is preliminary data.</text>
</comment>
<dbReference type="Gene3D" id="3.40.350.10">
    <property type="entry name" value="Creatinase/prolidase N-terminal domain"/>
    <property type="match status" value="1"/>
</dbReference>
<evidence type="ECO:0000313" key="4">
    <source>
        <dbReference type="Proteomes" id="UP000076586"/>
    </source>
</evidence>
<proteinExistence type="predicted"/>
<dbReference type="GO" id="GO:0004177">
    <property type="term" value="F:aminopeptidase activity"/>
    <property type="evidence" value="ECO:0007669"/>
    <property type="project" value="UniProtKB-KW"/>
</dbReference>
<keyword evidence="3" id="KW-0031">Aminopeptidase</keyword>